<evidence type="ECO:0000313" key="3">
    <source>
        <dbReference type="EMBL" id="USS41864.1"/>
    </source>
</evidence>
<evidence type="ECO:0000313" key="2">
    <source>
        <dbReference type="EMBL" id="QPQ90001.1"/>
    </source>
</evidence>
<keyword evidence="1" id="KW-0732">Signal</keyword>
<proteinExistence type="predicted"/>
<dbReference type="Pfam" id="PF13557">
    <property type="entry name" value="Phenol_MetA_deg"/>
    <property type="match status" value="1"/>
</dbReference>
<dbReference type="Proteomes" id="UP001056386">
    <property type="component" value="Chromosome 2"/>
</dbReference>
<dbReference type="RefSeq" id="WP_012733957.1">
    <property type="nucleotide sequence ID" value="NZ_CP021075.1"/>
</dbReference>
<keyword evidence="5" id="KW-1185">Reference proteome</keyword>
<reference evidence="3" key="2">
    <citation type="submission" date="2022-06" db="EMBL/GenBank/DDBJ databases">
        <title>Draft genome sequence of Burkholderia glumae strain GR20004 isolated from rice panicle showing bacterial panicle blight.</title>
        <authorList>
            <person name="Choi S.Y."/>
            <person name="Lee Y.H."/>
        </authorList>
    </citation>
    <scope>NUCLEOTIDE SEQUENCE</scope>
    <source>
        <strain evidence="3">GR20004</strain>
    </source>
</reference>
<dbReference type="GeneID" id="45694734"/>
<dbReference type="AlphaFoldDB" id="A0AAP9XWM6"/>
<evidence type="ECO:0000256" key="1">
    <source>
        <dbReference type="SAM" id="SignalP"/>
    </source>
</evidence>
<dbReference type="Proteomes" id="UP000594892">
    <property type="component" value="Chromosome 1"/>
</dbReference>
<evidence type="ECO:0000313" key="4">
    <source>
        <dbReference type="Proteomes" id="UP000594892"/>
    </source>
</evidence>
<gene>
    <name evidence="2" type="ORF">I6H06_10450</name>
    <name evidence="3" type="ORF">NFI99_06230</name>
</gene>
<dbReference type="InterPro" id="IPR025737">
    <property type="entry name" value="FApF"/>
</dbReference>
<accession>A0AAP9XWM6</accession>
<feature type="signal peptide" evidence="1">
    <location>
        <begin position="1"/>
        <end position="24"/>
    </location>
</feature>
<sequence>MKERISLAAVLASLATVGIGSAQATENGLVNYPIGVNTVLDGVLPAPGDTRFYNYTQYYVANKFAGGKGDSAVPGFRSSAFVDAPRVVHTWNTTLGPFTLSSGLIATIFHLKLDTPGGNGTRSAFGDTIVQPLMLGYVNRSHSFFAFLTNDVALPTGAYQADRVANTGLNTYAWMPSLNVTWFPAPAWELSGMALVELNSPNHATNYHSGAVAAFDWLVGYAVTKQVQLGVQGFYLKQFTDDTVNGQSVNENGFRGQAVGIGPQVRWEWRPGSSVVLKYQHELAVRNRPQGERIWLEVSVPL</sequence>
<feature type="chain" id="PRO_5043041979" evidence="1">
    <location>
        <begin position="25"/>
        <end position="302"/>
    </location>
</feature>
<dbReference type="EMBL" id="CP099583">
    <property type="protein sequence ID" value="USS41864.1"/>
    <property type="molecule type" value="Genomic_DNA"/>
</dbReference>
<name>A0AAP9XWM6_BURGL</name>
<reference evidence="2 4" key="1">
    <citation type="submission" date="2020-12" db="EMBL/GenBank/DDBJ databases">
        <title>FDA dAtabase for Regulatory Grade micrObial Sequences (FDA-ARGOS): Supporting development and validation of Infectious Disease Dx tests.</title>
        <authorList>
            <person name="Minogue T."/>
            <person name="Wolcott M."/>
            <person name="Wasieloski L."/>
            <person name="Aguilar W."/>
            <person name="Moore D."/>
            <person name="Jaissle J."/>
            <person name="Tallon L."/>
            <person name="Sadzewicz L."/>
            <person name="Zhao X."/>
            <person name="Boylan J."/>
            <person name="Ott S."/>
            <person name="Bowen H."/>
            <person name="Vavikolanu K."/>
            <person name="Mehta A."/>
            <person name="Aluvathingal J."/>
            <person name="Nadendla S."/>
            <person name="Yan Y."/>
            <person name="Sichtig H."/>
        </authorList>
    </citation>
    <scope>NUCLEOTIDE SEQUENCE [LARGE SCALE GENOMIC DNA]</scope>
    <source>
        <strain evidence="2 4">FDAARGOS_949</strain>
    </source>
</reference>
<evidence type="ECO:0000313" key="5">
    <source>
        <dbReference type="Proteomes" id="UP001056386"/>
    </source>
</evidence>
<protein>
    <submittedName>
        <fullName evidence="2">Transporter</fullName>
    </submittedName>
</protein>
<organism evidence="2 4">
    <name type="scientific">Burkholderia glumae</name>
    <name type="common">Pseudomonas glumae</name>
    <dbReference type="NCBI Taxonomy" id="337"/>
    <lineage>
        <taxon>Bacteria</taxon>
        <taxon>Pseudomonadati</taxon>
        <taxon>Pseudomonadota</taxon>
        <taxon>Betaproteobacteria</taxon>
        <taxon>Burkholderiales</taxon>
        <taxon>Burkholderiaceae</taxon>
        <taxon>Burkholderia</taxon>
    </lineage>
</organism>
<dbReference type="EMBL" id="CP065600">
    <property type="protein sequence ID" value="QPQ90001.1"/>
    <property type="molecule type" value="Genomic_DNA"/>
</dbReference>